<protein>
    <submittedName>
        <fullName evidence="2">Uncharacterized protein</fullName>
    </submittedName>
</protein>
<accession>A0A8R1IHL0</accession>
<name>A0A8R1IHL0_CAEJA</name>
<reference evidence="3" key="1">
    <citation type="submission" date="2010-08" db="EMBL/GenBank/DDBJ databases">
        <authorList>
            <consortium name="Caenorhabditis japonica Sequencing Consortium"/>
            <person name="Wilson R.K."/>
        </authorList>
    </citation>
    <scope>NUCLEOTIDE SEQUENCE [LARGE SCALE GENOMIC DNA]</scope>
    <source>
        <strain evidence="3">DF5081</strain>
    </source>
</reference>
<dbReference type="Proteomes" id="UP000005237">
    <property type="component" value="Unassembled WGS sequence"/>
</dbReference>
<organism evidence="2 3">
    <name type="scientific">Caenorhabditis japonica</name>
    <dbReference type="NCBI Taxonomy" id="281687"/>
    <lineage>
        <taxon>Eukaryota</taxon>
        <taxon>Metazoa</taxon>
        <taxon>Ecdysozoa</taxon>
        <taxon>Nematoda</taxon>
        <taxon>Chromadorea</taxon>
        <taxon>Rhabditida</taxon>
        <taxon>Rhabditina</taxon>
        <taxon>Rhabditomorpha</taxon>
        <taxon>Rhabditoidea</taxon>
        <taxon>Rhabditidae</taxon>
        <taxon>Peloderinae</taxon>
        <taxon>Caenorhabditis</taxon>
    </lineage>
</organism>
<dbReference type="AlphaFoldDB" id="A0A8R1IHL0"/>
<sequence length="85" mass="8645">MGGRVESEPTAIGASRPRNGRVAHRMGDSPMQTAASPTGMGEAAVCMGAIAHLVGQLAHELWMRAISGDSPLCSNLGPVKCGGCI</sequence>
<evidence type="ECO:0000313" key="2">
    <source>
        <dbReference type="EnsemblMetazoa" id="CJA34018.1"/>
    </source>
</evidence>
<keyword evidence="3" id="KW-1185">Reference proteome</keyword>
<feature type="region of interest" description="Disordered" evidence="1">
    <location>
        <begin position="1"/>
        <end position="38"/>
    </location>
</feature>
<evidence type="ECO:0000256" key="1">
    <source>
        <dbReference type="SAM" id="MobiDB-lite"/>
    </source>
</evidence>
<reference evidence="2" key="2">
    <citation type="submission" date="2022-06" db="UniProtKB">
        <authorList>
            <consortium name="EnsemblMetazoa"/>
        </authorList>
    </citation>
    <scope>IDENTIFICATION</scope>
    <source>
        <strain evidence="2">DF5081</strain>
    </source>
</reference>
<dbReference type="EnsemblMetazoa" id="CJA34018.1">
    <property type="protein sequence ID" value="CJA34018.1"/>
    <property type="gene ID" value="WBGene00209865"/>
</dbReference>
<proteinExistence type="predicted"/>
<evidence type="ECO:0000313" key="3">
    <source>
        <dbReference type="Proteomes" id="UP000005237"/>
    </source>
</evidence>